<evidence type="ECO:0000313" key="1">
    <source>
        <dbReference type="EMBL" id="KAK8511554.1"/>
    </source>
</evidence>
<dbReference type="EMBL" id="JBBPBM010000078">
    <property type="protein sequence ID" value="KAK8511554.1"/>
    <property type="molecule type" value="Genomic_DNA"/>
</dbReference>
<accession>A0ABR2BX83</accession>
<evidence type="ECO:0000313" key="2">
    <source>
        <dbReference type="Proteomes" id="UP001472677"/>
    </source>
</evidence>
<comment type="caution">
    <text evidence="1">The sequence shown here is derived from an EMBL/GenBank/DDBJ whole genome shotgun (WGS) entry which is preliminary data.</text>
</comment>
<sequence length="159" mass="17850">MSCFGCLLQILDYAKEAALGNSKAKPDANSDDLQQWRVNGCTRKLSLRCVSSSTPRESWDYEGITIRDDNGSDWARVDQMNTTPPNDCDVPHDTWALRRYTPLGHLHVTLFRTRLVFQSGLCSLTASPHDCYVFRTVAIMDFILPQSSISPGPREARAI</sequence>
<dbReference type="Proteomes" id="UP001472677">
    <property type="component" value="Unassembled WGS sequence"/>
</dbReference>
<protein>
    <submittedName>
        <fullName evidence="1">Uncharacterized protein</fullName>
    </submittedName>
</protein>
<gene>
    <name evidence="1" type="ORF">V6N12_038156</name>
</gene>
<proteinExistence type="predicted"/>
<keyword evidence="2" id="KW-1185">Reference proteome</keyword>
<organism evidence="1 2">
    <name type="scientific">Hibiscus sabdariffa</name>
    <name type="common">roselle</name>
    <dbReference type="NCBI Taxonomy" id="183260"/>
    <lineage>
        <taxon>Eukaryota</taxon>
        <taxon>Viridiplantae</taxon>
        <taxon>Streptophyta</taxon>
        <taxon>Embryophyta</taxon>
        <taxon>Tracheophyta</taxon>
        <taxon>Spermatophyta</taxon>
        <taxon>Magnoliopsida</taxon>
        <taxon>eudicotyledons</taxon>
        <taxon>Gunneridae</taxon>
        <taxon>Pentapetalae</taxon>
        <taxon>rosids</taxon>
        <taxon>malvids</taxon>
        <taxon>Malvales</taxon>
        <taxon>Malvaceae</taxon>
        <taxon>Malvoideae</taxon>
        <taxon>Hibiscus</taxon>
    </lineage>
</organism>
<name>A0ABR2BX83_9ROSI</name>
<reference evidence="1 2" key="1">
    <citation type="journal article" date="2024" name="G3 (Bethesda)">
        <title>Genome assembly of Hibiscus sabdariffa L. provides insights into metabolisms of medicinal natural products.</title>
        <authorList>
            <person name="Kim T."/>
        </authorList>
    </citation>
    <scope>NUCLEOTIDE SEQUENCE [LARGE SCALE GENOMIC DNA]</scope>
    <source>
        <strain evidence="1">TK-2024</strain>
        <tissue evidence="1">Old leaves</tissue>
    </source>
</reference>